<feature type="region of interest" description="Disordered" evidence="1">
    <location>
        <begin position="1"/>
        <end position="69"/>
    </location>
</feature>
<dbReference type="Gene3D" id="3.10.20.90">
    <property type="entry name" value="Phosphatidylinositol 3-kinase Catalytic Subunit, Chain A, domain 1"/>
    <property type="match status" value="1"/>
</dbReference>
<dbReference type="Proteomes" id="UP000001861">
    <property type="component" value="Unassembled WGS sequence"/>
</dbReference>
<dbReference type="GO" id="GO:0006886">
    <property type="term" value="P:intracellular protein transport"/>
    <property type="evidence" value="ECO:0007669"/>
    <property type="project" value="TreeGrafter"/>
</dbReference>
<feature type="region of interest" description="Disordered" evidence="1">
    <location>
        <begin position="216"/>
        <end position="268"/>
    </location>
</feature>
<evidence type="ECO:0000313" key="3">
    <source>
        <dbReference type="EMBL" id="EAU85652.1"/>
    </source>
</evidence>
<dbReference type="PANTHER" id="PTHR46467">
    <property type="entry name" value="TETHER CONTAINING UBX DOMAIN FOR GLUT4"/>
    <property type="match status" value="1"/>
</dbReference>
<proteinExistence type="predicted"/>
<dbReference type="Pfam" id="PF00789">
    <property type="entry name" value="UBX"/>
    <property type="match status" value="1"/>
</dbReference>
<accession>A8NT27</accession>
<dbReference type="InterPro" id="IPR029071">
    <property type="entry name" value="Ubiquitin-like_domsf"/>
</dbReference>
<dbReference type="SUPFAM" id="SSF54236">
    <property type="entry name" value="Ubiquitin-like"/>
    <property type="match status" value="1"/>
</dbReference>
<feature type="domain" description="UBX" evidence="2">
    <location>
        <begin position="112"/>
        <end position="195"/>
    </location>
</feature>
<sequence length="268" mass="29463">MASSSPVQPVESPSQTPSVSASASSGIASPASASTSASTSTAQQEEPTDYKVFAPSNNPGRPLPPLSDDYFTPTALELKAAQATLAARTNNLVNAPLQLRSKREEAERAKRERWPQTTVRIRFTDRTQLEKVFPSTNKIRSVYAFVRACLRDDIKPIKFILYQSPPRRDLKVSDPKVRDLTLAELQLAPASVLLLRFEDESLNKTDYPAPLLPSVLSKMEELPAPKTEDKSPTPPAAEEKTPKKSQLTSDSNKPGELKVPKWLKLGKK</sequence>
<dbReference type="RefSeq" id="XP_001836143.1">
    <property type="nucleotide sequence ID" value="XM_001836091.2"/>
</dbReference>
<dbReference type="OrthoDB" id="440781at2759"/>
<dbReference type="InParanoid" id="A8NT27"/>
<dbReference type="GO" id="GO:0005737">
    <property type="term" value="C:cytoplasm"/>
    <property type="evidence" value="ECO:0007669"/>
    <property type="project" value="TreeGrafter"/>
</dbReference>
<feature type="compositionally biased region" description="Low complexity" evidence="1">
    <location>
        <begin position="1"/>
        <end position="44"/>
    </location>
</feature>
<dbReference type="PROSITE" id="PS50033">
    <property type="entry name" value="UBX"/>
    <property type="match status" value="1"/>
</dbReference>
<feature type="compositionally biased region" description="Basic and acidic residues" evidence="1">
    <location>
        <begin position="218"/>
        <end position="242"/>
    </location>
</feature>
<gene>
    <name evidence="3" type="ORF">CC1G_10924</name>
</gene>
<dbReference type="GO" id="GO:0012506">
    <property type="term" value="C:vesicle membrane"/>
    <property type="evidence" value="ECO:0007669"/>
    <property type="project" value="TreeGrafter"/>
</dbReference>
<dbReference type="PANTHER" id="PTHR46467:SF1">
    <property type="entry name" value="TETHER CONTAINING UBX DOMAIN FOR GLUT4"/>
    <property type="match status" value="1"/>
</dbReference>
<dbReference type="KEGG" id="cci:CC1G_10924"/>
<dbReference type="EMBL" id="AACS02000004">
    <property type="protein sequence ID" value="EAU85652.1"/>
    <property type="molecule type" value="Genomic_DNA"/>
</dbReference>
<dbReference type="AlphaFoldDB" id="A8NT27"/>
<keyword evidence="4" id="KW-1185">Reference proteome</keyword>
<name>A8NT27_COPC7</name>
<dbReference type="GeneID" id="6012682"/>
<evidence type="ECO:0000259" key="2">
    <source>
        <dbReference type="PROSITE" id="PS50033"/>
    </source>
</evidence>
<reference evidence="3 4" key="1">
    <citation type="journal article" date="2010" name="Proc. Natl. Acad. Sci. U.S.A.">
        <title>Insights into evolution of multicellular fungi from the assembled chromosomes of the mushroom Coprinopsis cinerea (Coprinus cinereus).</title>
        <authorList>
            <person name="Stajich J.E."/>
            <person name="Wilke S.K."/>
            <person name="Ahren D."/>
            <person name="Au C.H."/>
            <person name="Birren B.W."/>
            <person name="Borodovsky M."/>
            <person name="Burns C."/>
            <person name="Canback B."/>
            <person name="Casselton L.A."/>
            <person name="Cheng C.K."/>
            <person name="Deng J."/>
            <person name="Dietrich F.S."/>
            <person name="Fargo D.C."/>
            <person name="Farman M.L."/>
            <person name="Gathman A.C."/>
            <person name="Goldberg J."/>
            <person name="Guigo R."/>
            <person name="Hoegger P.J."/>
            <person name="Hooker J.B."/>
            <person name="Huggins A."/>
            <person name="James T.Y."/>
            <person name="Kamada T."/>
            <person name="Kilaru S."/>
            <person name="Kodira C."/>
            <person name="Kues U."/>
            <person name="Kupfer D."/>
            <person name="Kwan H.S."/>
            <person name="Lomsadze A."/>
            <person name="Li W."/>
            <person name="Lilly W.W."/>
            <person name="Ma L.J."/>
            <person name="Mackey A.J."/>
            <person name="Manning G."/>
            <person name="Martin F."/>
            <person name="Muraguchi H."/>
            <person name="Natvig D.O."/>
            <person name="Palmerini H."/>
            <person name="Ramesh M.A."/>
            <person name="Rehmeyer C.J."/>
            <person name="Roe B.A."/>
            <person name="Shenoy N."/>
            <person name="Stanke M."/>
            <person name="Ter-Hovhannisyan V."/>
            <person name="Tunlid A."/>
            <person name="Velagapudi R."/>
            <person name="Vision T.J."/>
            <person name="Zeng Q."/>
            <person name="Zolan M.E."/>
            <person name="Pukkila P.J."/>
        </authorList>
    </citation>
    <scope>NUCLEOTIDE SEQUENCE [LARGE SCALE GENOMIC DNA]</scope>
    <source>
        <strain evidence="4">Okayama-7 / 130 / ATCC MYA-4618 / FGSC 9003</strain>
    </source>
</reference>
<dbReference type="InterPro" id="IPR001012">
    <property type="entry name" value="UBX_dom"/>
</dbReference>
<dbReference type="OMA" id="FRYFRAP"/>
<protein>
    <recommendedName>
        <fullName evidence="2">UBX domain-containing protein</fullName>
    </recommendedName>
</protein>
<dbReference type="STRING" id="240176.A8NT27"/>
<evidence type="ECO:0000313" key="4">
    <source>
        <dbReference type="Proteomes" id="UP000001861"/>
    </source>
</evidence>
<dbReference type="VEuPathDB" id="FungiDB:CC1G_10924"/>
<dbReference type="GO" id="GO:0005634">
    <property type="term" value="C:nucleus"/>
    <property type="evidence" value="ECO:0007669"/>
    <property type="project" value="TreeGrafter"/>
</dbReference>
<organism evidence="3 4">
    <name type="scientific">Coprinopsis cinerea (strain Okayama-7 / 130 / ATCC MYA-4618 / FGSC 9003)</name>
    <name type="common">Inky cap fungus</name>
    <name type="synonym">Hormographiella aspergillata</name>
    <dbReference type="NCBI Taxonomy" id="240176"/>
    <lineage>
        <taxon>Eukaryota</taxon>
        <taxon>Fungi</taxon>
        <taxon>Dikarya</taxon>
        <taxon>Basidiomycota</taxon>
        <taxon>Agaricomycotina</taxon>
        <taxon>Agaricomycetes</taxon>
        <taxon>Agaricomycetidae</taxon>
        <taxon>Agaricales</taxon>
        <taxon>Agaricineae</taxon>
        <taxon>Psathyrellaceae</taxon>
        <taxon>Coprinopsis</taxon>
    </lineage>
</organism>
<dbReference type="eggNOG" id="ENOG502S9F3">
    <property type="taxonomic scope" value="Eukaryota"/>
</dbReference>
<comment type="caution">
    <text evidence="3">The sequence shown here is derived from an EMBL/GenBank/DDBJ whole genome shotgun (WGS) entry which is preliminary data.</text>
</comment>
<dbReference type="SMART" id="SM00166">
    <property type="entry name" value="UBX"/>
    <property type="match status" value="1"/>
</dbReference>
<evidence type="ECO:0000256" key="1">
    <source>
        <dbReference type="SAM" id="MobiDB-lite"/>
    </source>
</evidence>